<keyword evidence="3" id="KW-1185">Reference proteome</keyword>
<dbReference type="CDD" id="cd06433">
    <property type="entry name" value="GT_2_WfgS_like"/>
    <property type="match status" value="1"/>
</dbReference>
<evidence type="ECO:0000259" key="1">
    <source>
        <dbReference type="Pfam" id="PF00535"/>
    </source>
</evidence>
<gene>
    <name evidence="2" type="ORF">BTO15_12110</name>
</gene>
<accession>A0ABN5F5L2</accession>
<dbReference type="InterPro" id="IPR001173">
    <property type="entry name" value="Glyco_trans_2-like"/>
</dbReference>
<sequence length="264" mass="30642">MKTKVITVITINYNNVIGLKKTMKSVFDQTYTNIEYIVIDGGSKDGSKEFIVDNVDKLAYWVSEPDNGIYNAMNKGIAKATGEYLLFLNSGDYLYSEKALFQFKETSSTMPNKDLYYGKINVIATDNENAWIKPYTNDLSFSYFLKDTLPHPATFIKRSCFDVLLYDESLKIVSDWKFFMIGICKFNFSFHYFDKVITTFFLDGISSTNPKLANEEKNQVLLDDFPLFIKDYNKLKNVENELKLLKKQSKIERILRKIYKKIKG</sequence>
<evidence type="ECO:0000313" key="2">
    <source>
        <dbReference type="EMBL" id="AUC22786.1"/>
    </source>
</evidence>
<proteinExistence type="predicted"/>
<dbReference type="EMBL" id="CP019336">
    <property type="protein sequence ID" value="AUC22786.1"/>
    <property type="molecule type" value="Genomic_DNA"/>
</dbReference>
<dbReference type="Proteomes" id="UP000232721">
    <property type="component" value="Chromosome"/>
</dbReference>
<dbReference type="PANTHER" id="PTHR22916:SF67">
    <property type="entry name" value="COLANIC ACID BIOSYNTHESIS GLYCOSYL TRANSFERASE WCAE-RELATED"/>
    <property type="match status" value="1"/>
</dbReference>
<organism evidence="2 3">
    <name type="scientific">Polaribacter sejongensis</name>
    <dbReference type="NCBI Taxonomy" id="985043"/>
    <lineage>
        <taxon>Bacteria</taxon>
        <taxon>Pseudomonadati</taxon>
        <taxon>Bacteroidota</taxon>
        <taxon>Flavobacteriia</taxon>
        <taxon>Flavobacteriales</taxon>
        <taxon>Flavobacteriaceae</taxon>
    </lineage>
</organism>
<protein>
    <recommendedName>
        <fullName evidence="1">Glycosyltransferase 2-like domain-containing protein</fullName>
    </recommendedName>
</protein>
<dbReference type="RefSeq" id="WP_208888984.1">
    <property type="nucleotide sequence ID" value="NZ_CP019336.1"/>
</dbReference>
<feature type="domain" description="Glycosyltransferase 2-like" evidence="1">
    <location>
        <begin position="7"/>
        <end position="96"/>
    </location>
</feature>
<name>A0ABN5F5L2_9FLAO</name>
<dbReference type="Gene3D" id="3.90.550.10">
    <property type="entry name" value="Spore Coat Polysaccharide Biosynthesis Protein SpsA, Chain A"/>
    <property type="match status" value="1"/>
</dbReference>
<dbReference type="PANTHER" id="PTHR22916">
    <property type="entry name" value="GLYCOSYLTRANSFERASE"/>
    <property type="match status" value="1"/>
</dbReference>
<dbReference type="Pfam" id="PF00535">
    <property type="entry name" value="Glycos_transf_2"/>
    <property type="match status" value="1"/>
</dbReference>
<reference evidence="2 3" key="1">
    <citation type="submission" date="2017-02" db="EMBL/GenBank/DDBJ databases">
        <title>Trade-off between light-utilization and light-protection in marine flavobacteria.</title>
        <authorList>
            <person name="Kumagai Y."/>
            <person name="Yoshizawa S."/>
            <person name="Kogure K."/>
            <person name="Iwasaki W."/>
        </authorList>
    </citation>
    <scope>NUCLEOTIDE SEQUENCE [LARGE SCALE GENOMIC DNA]</scope>
    <source>
        <strain evidence="2 3">KCTC 23670</strain>
    </source>
</reference>
<dbReference type="InterPro" id="IPR029044">
    <property type="entry name" value="Nucleotide-diphossugar_trans"/>
</dbReference>
<dbReference type="SUPFAM" id="SSF53448">
    <property type="entry name" value="Nucleotide-diphospho-sugar transferases"/>
    <property type="match status" value="1"/>
</dbReference>
<evidence type="ECO:0000313" key="3">
    <source>
        <dbReference type="Proteomes" id="UP000232721"/>
    </source>
</evidence>